<name>A0A1S8A6N8_ROSNE</name>
<accession>A0A1S8A6N8</accession>
<organism evidence="8">
    <name type="scientific">Rosellinia necatrix</name>
    <name type="common">White root-rot fungus</name>
    <dbReference type="NCBI Taxonomy" id="77044"/>
    <lineage>
        <taxon>Eukaryota</taxon>
        <taxon>Fungi</taxon>
        <taxon>Dikarya</taxon>
        <taxon>Ascomycota</taxon>
        <taxon>Pezizomycotina</taxon>
        <taxon>Sordariomycetes</taxon>
        <taxon>Xylariomycetidae</taxon>
        <taxon>Xylariales</taxon>
        <taxon>Xylariaceae</taxon>
        <taxon>Rosellinia</taxon>
    </lineage>
</organism>
<dbReference type="PANTHER" id="PTHR40626">
    <property type="entry name" value="MIP31509P"/>
    <property type="match status" value="1"/>
</dbReference>
<dbReference type="GO" id="GO:0000978">
    <property type="term" value="F:RNA polymerase II cis-regulatory region sequence-specific DNA binding"/>
    <property type="evidence" value="ECO:0007669"/>
    <property type="project" value="InterPro"/>
</dbReference>
<evidence type="ECO:0000256" key="1">
    <source>
        <dbReference type="ARBA" id="ARBA00004123"/>
    </source>
</evidence>
<dbReference type="EMBL" id="DF977456">
    <property type="protein sequence ID" value="GAW25679.1"/>
    <property type="molecule type" value="Genomic_DNA"/>
</dbReference>
<keyword evidence="2" id="KW-0479">Metal-binding</keyword>
<keyword evidence="5" id="KW-0862">Zinc</keyword>
<evidence type="ECO:0000313" key="8">
    <source>
        <dbReference type="EMBL" id="GAW25679.1"/>
    </source>
</evidence>
<comment type="subcellular location">
    <subcellularLocation>
        <location evidence="1">Nucleus</location>
    </subcellularLocation>
</comment>
<dbReference type="AlphaFoldDB" id="A0A1S8A6N8"/>
<dbReference type="GO" id="GO:0000785">
    <property type="term" value="C:chromatin"/>
    <property type="evidence" value="ECO:0007669"/>
    <property type="project" value="TreeGrafter"/>
</dbReference>
<keyword evidence="4" id="KW-0863">Zinc-finger</keyword>
<keyword evidence="3" id="KW-0677">Repeat</keyword>
<dbReference type="CDD" id="cd12148">
    <property type="entry name" value="fungal_TF_MHR"/>
    <property type="match status" value="1"/>
</dbReference>
<dbReference type="InterPro" id="IPR051059">
    <property type="entry name" value="VerF-like"/>
</dbReference>
<keyword evidence="6" id="KW-0539">Nucleus</keyword>
<dbReference type="GO" id="GO:0005634">
    <property type="term" value="C:nucleus"/>
    <property type="evidence" value="ECO:0007669"/>
    <property type="project" value="UniProtKB-SubCell"/>
</dbReference>
<protein>
    <submittedName>
        <fullName evidence="8">Putative C2H2 finger domain-containing protein</fullName>
    </submittedName>
</protein>
<dbReference type="Pfam" id="PF04082">
    <property type="entry name" value="Fungal_trans"/>
    <property type="match status" value="1"/>
</dbReference>
<dbReference type="OMA" id="EWIVHES"/>
<dbReference type="OrthoDB" id="6077919at2759"/>
<dbReference type="PANTHER" id="PTHR40626:SF30">
    <property type="entry name" value="FINGER DOMAIN PROTEIN, PUTATIVE (AFU_ORTHOLOGUE AFUA_4G13600)-RELATED"/>
    <property type="match status" value="1"/>
</dbReference>
<dbReference type="STRING" id="77044.A0A1S8A6N8"/>
<dbReference type="InterPro" id="IPR007219">
    <property type="entry name" value="XnlR_reg_dom"/>
</dbReference>
<dbReference type="GO" id="GO:0006351">
    <property type="term" value="P:DNA-templated transcription"/>
    <property type="evidence" value="ECO:0007669"/>
    <property type="project" value="InterPro"/>
</dbReference>
<proteinExistence type="predicted"/>
<evidence type="ECO:0000256" key="2">
    <source>
        <dbReference type="ARBA" id="ARBA00022723"/>
    </source>
</evidence>
<dbReference type="GO" id="GO:0008270">
    <property type="term" value="F:zinc ion binding"/>
    <property type="evidence" value="ECO:0007669"/>
    <property type="project" value="UniProtKB-KW"/>
</dbReference>
<evidence type="ECO:0000259" key="7">
    <source>
        <dbReference type="Pfam" id="PF04082"/>
    </source>
</evidence>
<evidence type="ECO:0000256" key="5">
    <source>
        <dbReference type="ARBA" id="ARBA00022833"/>
    </source>
</evidence>
<dbReference type="Proteomes" id="UP000054516">
    <property type="component" value="Unassembled WGS sequence"/>
</dbReference>
<dbReference type="GO" id="GO:0000981">
    <property type="term" value="F:DNA-binding transcription factor activity, RNA polymerase II-specific"/>
    <property type="evidence" value="ECO:0007669"/>
    <property type="project" value="InterPro"/>
</dbReference>
<evidence type="ECO:0000313" key="9">
    <source>
        <dbReference type="Proteomes" id="UP000054516"/>
    </source>
</evidence>
<reference evidence="8" key="1">
    <citation type="submission" date="2016-03" db="EMBL/GenBank/DDBJ databases">
        <title>Draft genome sequence of Rosellinia necatrix.</title>
        <authorList>
            <person name="Kanematsu S."/>
        </authorList>
    </citation>
    <scope>NUCLEOTIDE SEQUENCE [LARGE SCALE GENOMIC DNA]</scope>
    <source>
        <strain evidence="8">W97</strain>
    </source>
</reference>
<evidence type="ECO:0000256" key="4">
    <source>
        <dbReference type="ARBA" id="ARBA00022771"/>
    </source>
</evidence>
<feature type="domain" description="Xylanolytic transcriptional activator regulatory" evidence="7">
    <location>
        <begin position="3"/>
        <end position="157"/>
    </location>
</feature>
<evidence type="ECO:0000256" key="3">
    <source>
        <dbReference type="ARBA" id="ARBA00022737"/>
    </source>
</evidence>
<sequence>MAALGSQFLQRKEDRINSHTLHSIASQEARRRPQWSVQTMQAILLCEFYGRFRGSRVVVRASEPFQSLYSRVATPHTLINSDSSNGISHKPWDEWIVHESRRRLLAACFILDIHTSMYHEHSTVHHFTTATPPIPLTKPTQHLWAAQSLEAWEGLRNSPLAQFDPASLDNEEITASHINTAPPLDLAVYVASEALRLPRRSPTSSMGLSADLDLNLSKRMHDLFPGSAVANTYLALHHTPLRDLLAVSGDTWIFSRKILDKDDFQRRKANVRLWCSDPRAGAASIFASKALLIFFDTNNNTPNSEDSTEGDQQEEDGWSMSDISNYWAMYVCALICWSISHRTARGALAQGGDDNEENEAKGWLRTMAGLSPEAAVQNVRARREALGLVTMVRRRLESEAAGGKSKLLVDAVRVLGDLAGNPNRGRF</sequence>
<keyword evidence="9" id="KW-1185">Reference proteome</keyword>
<gene>
    <name evidence="8" type="ORF">SAMD00023353_1100210</name>
</gene>
<evidence type="ECO:0000256" key="6">
    <source>
        <dbReference type="ARBA" id="ARBA00023242"/>
    </source>
</evidence>